<protein>
    <submittedName>
        <fullName evidence="2">Disintegrin and metalloproteinase domain-containing protein 11-like isoform X1</fullName>
    </submittedName>
</protein>
<evidence type="ECO:0000256" key="1">
    <source>
        <dbReference type="SAM" id="SignalP"/>
    </source>
</evidence>
<dbReference type="Proteomes" id="UP001279410">
    <property type="component" value="Unassembled WGS sequence"/>
</dbReference>
<accession>A0AAD3M7U2</accession>
<evidence type="ECO:0000313" key="2">
    <source>
        <dbReference type="EMBL" id="GLD49074.1"/>
    </source>
</evidence>
<dbReference type="GO" id="GO:0008237">
    <property type="term" value="F:metallopeptidase activity"/>
    <property type="evidence" value="ECO:0007669"/>
    <property type="project" value="UniProtKB-KW"/>
</dbReference>
<keyword evidence="2" id="KW-0645">Protease</keyword>
<gene>
    <name evidence="2" type="ORF">AKAME5_000292600</name>
</gene>
<comment type="caution">
    <text evidence="2">The sequence shown here is derived from an EMBL/GenBank/DDBJ whole genome shotgun (WGS) entry which is preliminary data.</text>
</comment>
<keyword evidence="1" id="KW-0732">Signal</keyword>
<organism evidence="2 3">
    <name type="scientific">Lates japonicus</name>
    <name type="common">Japanese lates</name>
    <dbReference type="NCBI Taxonomy" id="270547"/>
    <lineage>
        <taxon>Eukaryota</taxon>
        <taxon>Metazoa</taxon>
        <taxon>Chordata</taxon>
        <taxon>Craniata</taxon>
        <taxon>Vertebrata</taxon>
        <taxon>Euteleostomi</taxon>
        <taxon>Actinopterygii</taxon>
        <taxon>Neopterygii</taxon>
        <taxon>Teleostei</taxon>
        <taxon>Neoteleostei</taxon>
        <taxon>Acanthomorphata</taxon>
        <taxon>Carangaria</taxon>
        <taxon>Carangaria incertae sedis</taxon>
        <taxon>Centropomidae</taxon>
        <taxon>Lates</taxon>
    </lineage>
</organism>
<keyword evidence="3" id="KW-1185">Reference proteome</keyword>
<dbReference type="AlphaFoldDB" id="A0AAD3M7U2"/>
<sequence length="73" mass="8025">MLTVWCFMVFAAVGERLAVSGAGQEPGAGCRSGVGLFSWGGQMQGRDWKYLSKACCSRLELEEEMAHDHLDTR</sequence>
<feature type="signal peptide" evidence="1">
    <location>
        <begin position="1"/>
        <end position="18"/>
    </location>
</feature>
<dbReference type="EMBL" id="BRZM01000007">
    <property type="protein sequence ID" value="GLD49074.1"/>
    <property type="molecule type" value="Genomic_DNA"/>
</dbReference>
<name>A0AAD3M7U2_LATJO</name>
<keyword evidence="2" id="KW-0378">Hydrolase</keyword>
<feature type="chain" id="PRO_5042013922" evidence="1">
    <location>
        <begin position="19"/>
        <end position="73"/>
    </location>
</feature>
<reference evidence="2" key="1">
    <citation type="submission" date="2022-08" db="EMBL/GenBank/DDBJ databases">
        <title>Genome sequencing of akame (Lates japonicus).</title>
        <authorList>
            <person name="Hashiguchi Y."/>
            <person name="Takahashi H."/>
        </authorList>
    </citation>
    <scope>NUCLEOTIDE SEQUENCE</scope>
    <source>
        <strain evidence="2">Kochi</strain>
    </source>
</reference>
<keyword evidence="2" id="KW-0482">Metalloprotease</keyword>
<proteinExistence type="predicted"/>
<evidence type="ECO:0000313" key="3">
    <source>
        <dbReference type="Proteomes" id="UP001279410"/>
    </source>
</evidence>